<keyword evidence="3" id="KW-0812">Transmembrane</keyword>
<dbReference type="GO" id="GO:0008782">
    <property type="term" value="F:adenosylhomocysteine nucleosidase activity"/>
    <property type="evidence" value="ECO:0007669"/>
    <property type="project" value="TreeGrafter"/>
</dbReference>
<keyword evidence="3" id="KW-0472">Membrane</keyword>
<dbReference type="GO" id="GO:0009234">
    <property type="term" value="P:menaquinone biosynthetic process"/>
    <property type="evidence" value="ECO:0007669"/>
    <property type="project" value="UniProtKB-UniRule"/>
</dbReference>
<dbReference type="InterPro" id="IPR035994">
    <property type="entry name" value="Nucleoside_phosphorylase_sf"/>
</dbReference>
<dbReference type="InterPro" id="IPR019963">
    <property type="entry name" value="FL_hydrolase_MqnB"/>
</dbReference>
<dbReference type="NCBIfam" id="NF006087">
    <property type="entry name" value="PRK08236.1"/>
    <property type="match status" value="1"/>
</dbReference>
<reference evidence="5 6" key="1">
    <citation type="submission" date="2017-11" db="EMBL/GenBank/DDBJ databases">
        <title>Streptomyces carmine sp. nov., a novel actinomycete isolated from Sophora alopecuroides in Xinjiang, China.</title>
        <authorList>
            <person name="Wang Y."/>
            <person name="Luo X."/>
            <person name="Wan C."/>
            <person name="Zhang L."/>
        </authorList>
    </citation>
    <scope>NUCLEOTIDE SEQUENCE [LARGE SCALE GENOMIC DNA]</scope>
    <source>
        <strain evidence="5 6">TRM SA0054</strain>
    </source>
</reference>
<dbReference type="AlphaFoldDB" id="A0A2M8M070"/>
<dbReference type="GO" id="GO:0009116">
    <property type="term" value="P:nucleoside metabolic process"/>
    <property type="evidence" value="ECO:0007669"/>
    <property type="project" value="InterPro"/>
</dbReference>
<organism evidence="5 6">
    <name type="scientific">Streptomyces carminius</name>
    <dbReference type="NCBI Taxonomy" id="2665496"/>
    <lineage>
        <taxon>Bacteria</taxon>
        <taxon>Bacillati</taxon>
        <taxon>Actinomycetota</taxon>
        <taxon>Actinomycetes</taxon>
        <taxon>Kitasatosporales</taxon>
        <taxon>Streptomycetaceae</taxon>
        <taxon>Streptomyces</taxon>
    </lineage>
</organism>
<comment type="function">
    <text evidence="1">Catalyzes the hydrolysis of futalosine (FL) to dehypoxanthine futalosine (DHFL) and hypoxanthine, a step in the biosynthesis of menaquinone (MK, vitamin K2).</text>
</comment>
<feature type="domain" description="Nucleoside phosphorylase" evidence="4">
    <location>
        <begin position="30"/>
        <end position="220"/>
    </location>
</feature>
<feature type="transmembrane region" description="Helical" evidence="3">
    <location>
        <begin position="27"/>
        <end position="46"/>
    </location>
</feature>
<accession>A0A2M8M070</accession>
<evidence type="ECO:0000256" key="2">
    <source>
        <dbReference type="NCBIfam" id="TIGR03664"/>
    </source>
</evidence>
<protein>
    <recommendedName>
        <fullName evidence="1 2">Futalosine hydrolase</fullName>
        <shortName evidence="1">FL hydrolase</shortName>
        <ecNumber evidence="1 2">3.2.2.26</ecNumber>
    </recommendedName>
    <alternativeName>
        <fullName evidence="1">Futalosine nucleosidase</fullName>
    </alternativeName>
    <alternativeName>
        <fullName evidence="1">Menaquinone biosynthetic enzyme MqnB</fullName>
    </alternativeName>
</protein>
<dbReference type="RefSeq" id="WP_100201686.1">
    <property type="nucleotide sequence ID" value="NZ_PGGW01000039.1"/>
</dbReference>
<keyword evidence="6" id="KW-1185">Reference proteome</keyword>
<dbReference type="PANTHER" id="PTHR46832">
    <property type="entry name" value="5'-METHYLTHIOADENOSINE/S-ADENOSYLHOMOCYSTEINE NUCLEOSIDASE"/>
    <property type="match status" value="1"/>
</dbReference>
<dbReference type="Proteomes" id="UP000230407">
    <property type="component" value="Unassembled WGS sequence"/>
</dbReference>
<dbReference type="CDD" id="cd17766">
    <property type="entry name" value="futalosine_nucleosidase_MqnB"/>
    <property type="match status" value="1"/>
</dbReference>
<dbReference type="EC" id="3.2.2.26" evidence="1 2"/>
<evidence type="ECO:0000313" key="6">
    <source>
        <dbReference type="Proteomes" id="UP000230407"/>
    </source>
</evidence>
<dbReference type="GO" id="GO:0008930">
    <property type="term" value="F:methylthioadenosine nucleosidase activity"/>
    <property type="evidence" value="ECO:0007669"/>
    <property type="project" value="TreeGrafter"/>
</dbReference>
<dbReference type="NCBIfam" id="TIGR03664">
    <property type="entry name" value="fut_nucase"/>
    <property type="match status" value="1"/>
</dbReference>
<dbReference type="InterPro" id="IPR000845">
    <property type="entry name" value="Nucleoside_phosphorylase_d"/>
</dbReference>
<dbReference type="HAMAP" id="MF_00991">
    <property type="entry name" value="MqnB"/>
    <property type="match status" value="1"/>
</dbReference>
<sequence>MRTLVVTAVPAERDAVAAVCAAAGIDVLAAGVGPAAAAAGTALALARAERGTREARGSRGARKAPYGLVVSAGIGGGFVPLAPVGTPVVASEIVAADLGAETPDGSEPFTSVAELGFGTAVHRPPPELARAVAEAAGAAYGPVLTVSTATGTAGRAALLARRHPGAVAEAMEGFGVAQAAALCGAAVLEVRTVSNPVGPRDRAAWRIPAALEALAEAFGRIVPVLDGWSERVPEAR</sequence>
<feature type="transmembrane region" description="Helical" evidence="3">
    <location>
        <begin position="66"/>
        <end position="85"/>
    </location>
</feature>
<dbReference type="PANTHER" id="PTHR46832:SF2">
    <property type="entry name" value="FUTALOSINE HYDROLASE"/>
    <property type="match status" value="1"/>
</dbReference>
<comment type="caution">
    <text evidence="5">The sequence shown here is derived from an EMBL/GenBank/DDBJ whole genome shotgun (WGS) entry which is preliminary data.</text>
</comment>
<dbReference type="EMBL" id="PGGW01000039">
    <property type="protein sequence ID" value="PJE97596.1"/>
    <property type="molecule type" value="Genomic_DNA"/>
</dbReference>
<keyword evidence="1" id="KW-0474">Menaquinone biosynthesis</keyword>
<comment type="similarity">
    <text evidence="1">Belongs to the PNP/UDP phosphorylase family. Futalosine hydrolase subfamily.</text>
</comment>
<comment type="pathway">
    <text evidence="1">Quinol/quinone metabolism; menaquinone biosynthesis.</text>
</comment>
<proteinExistence type="inferred from homology"/>
<keyword evidence="1 5" id="KW-0378">Hydrolase</keyword>
<name>A0A2M8M070_9ACTN</name>
<dbReference type="GO" id="GO:0005829">
    <property type="term" value="C:cytosol"/>
    <property type="evidence" value="ECO:0007669"/>
    <property type="project" value="TreeGrafter"/>
</dbReference>
<dbReference type="Gene3D" id="3.40.50.1580">
    <property type="entry name" value="Nucleoside phosphorylase domain"/>
    <property type="match status" value="1"/>
</dbReference>
<dbReference type="Pfam" id="PF01048">
    <property type="entry name" value="PNP_UDP_1"/>
    <property type="match status" value="1"/>
</dbReference>
<evidence type="ECO:0000256" key="1">
    <source>
        <dbReference type="HAMAP-Rule" id="MF_00991"/>
    </source>
</evidence>
<evidence type="ECO:0000313" key="5">
    <source>
        <dbReference type="EMBL" id="PJE97596.1"/>
    </source>
</evidence>
<comment type="catalytic activity">
    <reaction evidence="1">
        <text>futalosine + H2O = dehypoxanthine futalosine + hypoxanthine</text>
        <dbReference type="Rhea" id="RHEA:25904"/>
        <dbReference type="ChEBI" id="CHEBI:15377"/>
        <dbReference type="ChEBI" id="CHEBI:17368"/>
        <dbReference type="ChEBI" id="CHEBI:58863"/>
        <dbReference type="ChEBI" id="CHEBI:58864"/>
        <dbReference type="EC" id="3.2.2.26"/>
    </reaction>
</comment>
<evidence type="ECO:0000256" key="3">
    <source>
        <dbReference type="SAM" id="Phobius"/>
    </source>
</evidence>
<dbReference type="SUPFAM" id="SSF53167">
    <property type="entry name" value="Purine and uridine phosphorylases"/>
    <property type="match status" value="1"/>
</dbReference>
<dbReference type="GO" id="GO:0019284">
    <property type="term" value="P:L-methionine salvage from S-adenosylmethionine"/>
    <property type="evidence" value="ECO:0007669"/>
    <property type="project" value="TreeGrafter"/>
</dbReference>
<evidence type="ECO:0000259" key="4">
    <source>
        <dbReference type="Pfam" id="PF01048"/>
    </source>
</evidence>
<keyword evidence="3" id="KW-1133">Transmembrane helix</keyword>
<gene>
    <name evidence="1" type="primary">mqnB</name>
    <name evidence="5" type="ORF">CUT44_10625</name>
</gene>
<dbReference type="UniPathway" id="UPA00079"/>